<accession>A0A1H9VZQ6</accession>
<feature type="compositionally biased region" description="Polar residues" evidence="1">
    <location>
        <begin position="58"/>
        <end position="73"/>
    </location>
</feature>
<name>A0A1H9VZQ6_BUTFI</name>
<sequence>MTRLLNKKIITKSIGVVLAVGITGCSSPNIGSKSESVNDSSTQEISVVDTANEEISEDSNSAATASTDGSEQTKGSEELYEEFINGDISATCIYEGTESQIWFKDLPQDPEEWDSYSVSDEKVDLDNDGEDELILNGPYGGMYLDARDGQVYVLAQGEGTAGELSYIEYEDSIYIIHRDTSHGGRKIYRFDLYDGSGEAVESFDLSAEYWDAEYDMYDSDSDFTFKGEAITMEEYEKLMKEIFGAPTKVEYGAQLASLEFQYDDDSEKIINDGSDTFYDAMEAFYAEEYTYKQSTDGLDGTLSIIQELDNSREYSIDDNNSNGYRFIALGSNVEYIKGDRLYLKYPETVYEDGTAVYTYYIIAHHGGYIFLFETDENYENPEYIYTAWYKY</sequence>
<proteinExistence type="predicted"/>
<dbReference type="eggNOG" id="ENOG503339J">
    <property type="taxonomic scope" value="Bacteria"/>
</dbReference>
<feature type="region of interest" description="Disordered" evidence="1">
    <location>
        <begin position="52"/>
        <end position="76"/>
    </location>
</feature>
<reference evidence="2 3" key="1">
    <citation type="submission" date="2016-10" db="EMBL/GenBank/DDBJ databases">
        <authorList>
            <person name="de Groot N.N."/>
        </authorList>
    </citation>
    <scope>NUCLEOTIDE SEQUENCE [LARGE SCALE GENOMIC DNA]</scope>
    <source>
        <strain evidence="2 3">AR40</strain>
    </source>
</reference>
<gene>
    <name evidence="2" type="ORF">SAMN04487884_12612</name>
</gene>
<evidence type="ECO:0000313" key="2">
    <source>
        <dbReference type="EMBL" id="SES27044.1"/>
    </source>
</evidence>
<dbReference type="Proteomes" id="UP000182584">
    <property type="component" value="Unassembled WGS sequence"/>
</dbReference>
<protein>
    <submittedName>
        <fullName evidence="2">Uncharacterized protein</fullName>
    </submittedName>
</protein>
<organism evidence="2 3">
    <name type="scientific">Butyrivibrio fibrisolvens</name>
    <dbReference type="NCBI Taxonomy" id="831"/>
    <lineage>
        <taxon>Bacteria</taxon>
        <taxon>Bacillati</taxon>
        <taxon>Bacillota</taxon>
        <taxon>Clostridia</taxon>
        <taxon>Lachnospirales</taxon>
        <taxon>Lachnospiraceae</taxon>
        <taxon>Butyrivibrio</taxon>
    </lineage>
</organism>
<evidence type="ECO:0000313" key="3">
    <source>
        <dbReference type="Proteomes" id="UP000182584"/>
    </source>
</evidence>
<dbReference type="RefSeq" id="WP_074758020.1">
    <property type="nucleotide sequence ID" value="NZ_FOGJ01000026.1"/>
</dbReference>
<dbReference type="PROSITE" id="PS51257">
    <property type="entry name" value="PROKAR_LIPOPROTEIN"/>
    <property type="match status" value="1"/>
</dbReference>
<dbReference type="EMBL" id="FOGJ01000026">
    <property type="protein sequence ID" value="SES27044.1"/>
    <property type="molecule type" value="Genomic_DNA"/>
</dbReference>
<evidence type="ECO:0000256" key="1">
    <source>
        <dbReference type="SAM" id="MobiDB-lite"/>
    </source>
</evidence>
<dbReference type="AlphaFoldDB" id="A0A1H9VZQ6"/>
<dbReference type="OrthoDB" id="2015845at2"/>